<proteinExistence type="inferred from homology"/>
<dbReference type="Gene3D" id="3.40.50.200">
    <property type="entry name" value="Peptidase S8/S53 domain"/>
    <property type="match status" value="2"/>
</dbReference>
<dbReference type="Pfam" id="PF00082">
    <property type="entry name" value="Peptidase_S8"/>
    <property type="match status" value="1"/>
</dbReference>
<keyword evidence="14" id="KW-1185">Reference proteome</keyword>
<evidence type="ECO:0000256" key="8">
    <source>
        <dbReference type="PROSITE-ProRule" id="PRU01240"/>
    </source>
</evidence>
<evidence type="ECO:0000259" key="9">
    <source>
        <dbReference type="Pfam" id="PF00082"/>
    </source>
</evidence>
<dbReference type="InterPro" id="IPR023828">
    <property type="entry name" value="Peptidase_S8_Ser-AS"/>
</dbReference>
<gene>
    <name evidence="13" type="ORF">BV898_07567</name>
</gene>
<dbReference type="GO" id="GO:0005829">
    <property type="term" value="C:cytosol"/>
    <property type="evidence" value="ECO:0007669"/>
    <property type="project" value="TreeGrafter"/>
</dbReference>
<dbReference type="InterPro" id="IPR050131">
    <property type="entry name" value="Peptidase_S8_subtilisin-like"/>
</dbReference>
<dbReference type="GO" id="GO:0008240">
    <property type="term" value="F:tripeptidyl-peptidase activity"/>
    <property type="evidence" value="ECO:0007669"/>
    <property type="project" value="UniProtKB-EC"/>
</dbReference>
<accession>A0A1W0WT34</accession>
<protein>
    <recommendedName>
        <fullName evidence="3">tripeptidyl-peptidase II</fullName>
        <ecNumber evidence="3">3.4.14.10</ecNumber>
    </recommendedName>
</protein>
<feature type="domain" description="Tripeptidyl-peptidase II first Ig-like" evidence="11">
    <location>
        <begin position="508"/>
        <end position="621"/>
    </location>
</feature>
<keyword evidence="6 8" id="KW-0378">Hydrolase</keyword>
<feature type="active site" description="Charge relay system" evidence="8">
    <location>
        <position position="433"/>
    </location>
</feature>
<keyword evidence="7 8" id="KW-0720">Serine protease</keyword>
<evidence type="ECO:0000256" key="7">
    <source>
        <dbReference type="ARBA" id="ARBA00022825"/>
    </source>
</evidence>
<dbReference type="PROSITE" id="PS51892">
    <property type="entry name" value="SUBTILASE"/>
    <property type="match status" value="1"/>
</dbReference>
<dbReference type="GO" id="GO:0006508">
    <property type="term" value="P:proteolysis"/>
    <property type="evidence" value="ECO:0007669"/>
    <property type="project" value="UniProtKB-KW"/>
</dbReference>
<feature type="domain" description="Tripeptidyl-peptidase II galactose-binding" evidence="12">
    <location>
        <begin position="639"/>
        <end position="736"/>
    </location>
</feature>
<dbReference type="GO" id="GO:0004177">
    <property type="term" value="F:aminopeptidase activity"/>
    <property type="evidence" value="ECO:0007669"/>
    <property type="project" value="UniProtKB-KW"/>
</dbReference>
<evidence type="ECO:0000259" key="10">
    <source>
        <dbReference type="Pfam" id="PF12580"/>
    </source>
</evidence>
<keyword evidence="5 8" id="KW-0645">Protease</keyword>
<comment type="similarity">
    <text evidence="2 8">Belongs to the peptidase S8 family.</text>
</comment>
<name>A0A1W0WT34_HYPEX</name>
<feature type="active site" description="Charge relay system" evidence="8">
    <location>
        <position position="248"/>
    </location>
</feature>
<feature type="domain" description="Peptidase S8/S53" evidence="9">
    <location>
        <begin position="28"/>
        <end position="484"/>
    </location>
</feature>
<dbReference type="PROSITE" id="PS00137">
    <property type="entry name" value="SUBTILASE_HIS"/>
    <property type="match status" value="1"/>
</dbReference>
<dbReference type="InterPro" id="IPR000209">
    <property type="entry name" value="Peptidase_S8/S53_dom"/>
</dbReference>
<evidence type="ECO:0000256" key="6">
    <source>
        <dbReference type="ARBA" id="ARBA00022801"/>
    </source>
</evidence>
<reference evidence="14" key="1">
    <citation type="submission" date="2017-01" db="EMBL/GenBank/DDBJ databases">
        <title>Comparative genomics of anhydrobiosis in the tardigrade Hypsibius dujardini.</title>
        <authorList>
            <person name="Yoshida Y."/>
            <person name="Koutsovoulos G."/>
            <person name="Laetsch D."/>
            <person name="Stevens L."/>
            <person name="Kumar S."/>
            <person name="Horikawa D."/>
            <person name="Ishino K."/>
            <person name="Komine S."/>
            <person name="Tomita M."/>
            <person name="Blaxter M."/>
            <person name="Arakawa K."/>
        </authorList>
    </citation>
    <scope>NUCLEOTIDE SEQUENCE [LARGE SCALE GENOMIC DNA]</scope>
    <source>
        <strain evidence="14">Z151</strain>
    </source>
</reference>
<dbReference type="InterPro" id="IPR022229">
    <property type="entry name" value="TPPII_Ig-like-2"/>
</dbReference>
<dbReference type="Gene3D" id="2.60.40.3170">
    <property type="match status" value="1"/>
</dbReference>
<dbReference type="InterPro" id="IPR046939">
    <property type="entry name" value="TPPII_C_sf"/>
</dbReference>
<dbReference type="OrthoDB" id="10256524at2759"/>
<dbReference type="Proteomes" id="UP000192578">
    <property type="component" value="Unassembled WGS sequence"/>
</dbReference>
<evidence type="ECO:0000313" key="13">
    <source>
        <dbReference type="EMBL" id="OQV18364.1"/>
    </source>
</evidence>
<dbReference type="Pfam" id="PF12580">
    <property type="entry name" value="TPPII"/>
    <property type="match status" value="1"/>
</dbReference>
<dbReference type="PROSITE" id="PS00138">
    <property type="entry name" value="SUBTILASE_SER"/>
    <property type="match status" value="1"/>
</dbReference>
<dbReference type="InterPro" id="IPR048384">
    <property type="entry name" value="TPPII_GBD"/>
</dbReference>
<evidence type="ECO:0000256" key="2">
    <source>
        <dbReference type="ARBA" id="ARBA00011073"/>
    </source>
</evidence>
<dbReference type="InterPro" id="IPR022398">
    <property type="entry name" value="Peptidase_S8_His-AS"/>
</dbReference>
<sequence length="1274" mass="140474">MSYPYYGLIPKRETGAHDFLLKYPNYDGRGIKMAIFDSGVDPGADGLQVTSTGTPKIIDIVDTSGSGDIDTSTVAELDAEGFVEGLSGRKLKIPVEWPAQAKKFHLGVLRLFSVASDDFHGEWKEARKEARWLAQHAKATASAMTAALASTDATAKEELEAQQEVLKALEEKYEDLGPVMDILVYSDGKQWWAALDTSETGDLSSAVPLTNYRDGLKYGTIGGIYQINYTVNILEDGNRVEFVIPQPHGTHVASIAAGYFPDAKERNGIAPGAQIVSIKIGHALIGGSNETGTSIVRAFVYAMKNGIDIINISYSEPYNWVNGGRVYEAMEMAVKEYGIVVCVAAGNAGPGLTTIGSLAASTYSLAVGAYVTPDMMKNMYGMVHKNPAIMYNWTSRGPTLAGDFGVNISAPGGAVASIPTYTLKNSSLFNGTSMASPNACGSIAVVLSGLRERNVPWSAFHVKRAVENTAKKFETNPDNRVGHGAGIVQVQEAFDWLVAYANESERDVDFQVSVDGGSGIYIRDANQTAQDCIFTATVDAEFPKKVNNYPLMAKFSLHLVLSSSEDWVHSSEFIDVSTGKKGFKVEVKTSGLRPGLHTASVHAHDATKPEKGPIFSVPVTVCVADRKVDWTVEQSGVVFKPGHPVRQFIQVPKGATWAEWRLQLVDYQDQNPSTAVDSVPAMNFEYHAVQVADSSQYKSHMFREATAIPLKRVISSVFPVSDRLGVLELAVALFWNRAASALVDWTLEFHGVKPTVPEIVYQEGEAFYRVDVDAAGRSEYFQPSVSLTHLIQPIKPTESTLSPLTARDIWPDGRVTFQLLLQYQFNLSKPATVEVTCPLLTDFLYENEIEGQMWKLYDNNKRRLQAGEARVMRSIDYTAKLPKGDFTIQLQLRHDSRKILDKLQEAVVHLRKKLATPLSFDVVPSYLSGLRGSDDKFKARILAPNQSSFFFLVPPSLEKLGKGLHGSYFLDGWLYFALGRDQVPDARRNAGAFRLKYVLTEPSRAKSPSKSVKGAHARSASKADLASKTDVALVDGKEKDSKEKEELEDPFLLHQVAFFDKVQDVKKRRELYHVFLSEDKTPIQQLKLHHGYLMSLAKTLETKKPTDPQQLQDLQGNILEAANATIAAIDLKGLLASIGTQGDSLSDEEKLLVEFNRSAMTDALYQKCLQLKSVPSDSASSATTDLLDTVSQDLRKLLDVKGDIRSAEIAAIRWARNKQYGRAFKYTLQLIEEKASAEKYRELADLARKLDWPHVADHFVEKIPILFPGKFELF</sequence>
<dbReference type="EC" id="3.4.14.10" evidence="3"/>
<dbReference type="EMBL" id="MTYJ01000050">
    <property type="protein sequence ID" value="OQV18364.1"/>
    <property type="molecule type" value="Genomic_DNA"/>
</dbReference>
<comment type="caution">
    <text evidence="13">The sequence shown here is derived from an EMBL/GenBank/DDBJ whole genome shotgun (WGS) entry which is preliminary data.</text>
</comment>
<dbReference type="Pfam" id="PF21316">
    <property type="entry name" value="TPPII_GBD"/>
    <property type="match status" value="1"/>
</dbReference>
<evidence type="ECO:0000256" key="3">
    <source>
        <dbReference type="ARBA" id="ARBA00012462"/>
    </source>
</evidence>
<feature type="active site" description="Charge relay system" evidence="8">
    <location>
        <position position="37"/>
    </location>
</feature>
<keyword evidence="4" id="KW-0031">Aminopeptidase</keyword>
<dbReference type="AlphaFoldDB" id="A0A1W0WT34"/>
<evidence type="ECO:0000256" key="4">
    <source>
        <dbReference type="ARBA" id="ARBA00022438"/>
    </source>
</evidence>
<dbReference type="InterPro" id="IPR046940">
    <property type="entry name" value="TPPII_Ig-like_sf"/>
</dbReference>
<dbReference type="InterPro" id="IPR036852">
    <property type="entry name" value="Peptidase_S8/S53_dom_sf"/>
</dbReference>
<evidence type="ECO:0000256" key="5">
    <source>
        <dbReference type="ARBA" id="ARBA00022670"/>
    </source>
</evidence>
<organism evidence="13 14">
    <name type="scientific">Hypsibius exemplaris</name>
    <name type="common">Freshwater tardigrade</name>
    <dbReference type="NCBI Taxonomy" id="2072580"/>
    <lineage>
        <taxon>Eukaryota</taxon>
        <taxon>Metazoa</taxon>
        <taxon>Ecdysozoa</taxon>
        <taxon>Tardigrada</taxon>
        <taxon>Eutardigrada</taxon>
        <taxon>Parachela</taxon>
        <taxon>Hypsibioidea</taxon>
        <taxon>Hypsibiidae</taxon>
        <taxon>Hypsibius</taxon>
    </lineage>
</organism>
<evidence type="ECO:0000256" key="1">
    <source>
        <dbReference type="ARBA" id="ARBA00001910"/>
    </source>
</evidence>
<dbReference type="GO" id="GO:0004252">
    <property type="term" value="F:serine-type endopeptidase activity"/>
    <property type="evidence" value="ECO:0007669"/>
    <property type="project" value="UniProtKB-UniRule"/>
</dbReference>
<dbReference type="Gene3D" id="1.25.40.710">
    <property type="match status" value="1"/>
</dbReference>
<dbReference type="PRINTS" id="PR00723">
    <property type="entry name" value="SUBTILISIN"/>
</dbReference>
<dbReference type="PANTHER" id="PTHR43806">
    <property type="entry name" value="PEPTIDASE S8"/>
    <property type="match status" value="1"/>
</dbReference>
<dbReference type="Pfam" id="PF21223">
    <property type="entry name" value="TPPII_Ig-like-1"/>
    <property type="match status" value="1"/>
</dbReference>
<comment type="catalytic activity">
    <reaction evidence="1">
        <text>Release of an N-terminal tripeptide from a polypeptide.</text>
        <dbReference type="EC" id="3.4.14.10"/>
    </reaction>
</comment>
<dbReference type="InterPro" id="IPR048383">
    <property type="entry name" value="TPPII_Ig-like-1"/>
</dbReference>
<evidence type="ECO:0000259" key="12">
    <source>
        <dbReference type="Pfam" id="PF21316"/>
    </source>
</evidence>
<dbReference type="PANTHER" id="PTHR43806:SF14">
    <property type="entry name" value="TRIPEPTIDYL-PEPTIDASE 2"/>
    <property type="match status" value="1"/>
</dbReference>
<feature type="domain" description="Tripeptidyl peptidase II second Ig-like" evidence="10">
    <location>
        <begin position="777"/>
        <end position="963"/>
    </location>
</feature>
<dbReference type="SUPFAM" id="SSF52743">
    <property type="entry name" value="Subtilisin-like"/>
    <property type="match status" value="1"/>
</dbReference>
<dbReference type="InterPro" id="IPR015500">
    <property type="entry name" value="Peptidase_S8_subtilisin-rel"/>
</dbReference>
<evidence type="ECO:0000313" key="14">
    <source>
        <dbReference type="Proteomes" id="UP000192578"/>
    </source>
</evidence>
<evidence type="ECO:0000259" key="11">
    <source>
        <dbReference type="Pfam" id="PF21223"/>
    </source>
</evidence>